<dbReference type="EMBL" id="AF282857">
    <property type="protein sequence ID" value="AAG01462.2"/>
    <property type="molecule type" value="Genomic_DNA"/>
</dbReference>
<reference evidence="1" key="1">
    <citation type="journal article" date="2001" name="Mol. Plant Microbe Interact.">
        <title>Genetic organization of the Pantoea stewartii subsp. stewartii hrp gene cluster and sequence analysis of the hrpA, hrpC, hrpN, and wtsE operons.</title>
        <authorList>
            <person name="Frederick R.D."/>
            <person name="Ahmad M."/>
            <person name="Majerczak D.R."/>
            <person name="Arroyo-Rodriguez A.S."/>
            <person name="Manulis S."/>
            <person name="Coplin D.L."/>
        </authorList>
    </citation>
    <scope>NUCLEOTIDE SEQUENCE</scope>
    <source>
        <strain evidence="1">SS104</strain>
    </source>
</reference>
<accession>Q9FCZ2</accession>
<reference evidence="1" key="4">
    <citation type="submission" date="2005-11" db="EMBL/GenBank/DDBJ databases">
        <title>WtsE, an AvrE-family effector protein from Pantoea stewartii subsp.stewartii, causes disease-associated cell death in corn and requires a chaperone protein for stability.</title>
        <authorList>
            <person name="Ham J.H."/>
            <person name="Majerczak D.R."/>
            <person name="Arroyo-Rodriguez A.S."/>
            <person name="Mackey D."/>
            <person name="Coplin D.L."/>
        </authorList>
    </citation>
    <scope>NUCLEOTIDE SEQUENCE</scope>
    <source>
        <strain evidence="1">SS104</strain>
    </source>
</reference>
<dbReference type="NCBIfam" id="NF041550">
    <property type="entry name" value="CesT_sub"/>
    <property type="match status" value="1"/>
</dbReference>
<name>Q9FCZ2_PANSE</name>
<evidence type="ECO:0000313" key="1">
    <source>
        <dbReference type="EMBL" id="AAG01462.2"/>
    </source>
</evidence>
<protein>
    <submittedName>
        <fullName evidence="1">HrpG</fullName>
    </submittedName>
</protein>
<dbReference type="AlphaFoldDB" id="Q9FCZ2"/>
<proteinExistence type="predicted"/>
<reference evidence="1" key="2">
    <citation type="journal article" date="2003" name="Mol. Plant Microbe Interact.">
        <title>The HrpX/HrpY two-component system activates hrpS expression, the first step in the regulatory cascade controlling the Hrp regulon in Pantoea stewartii subsp. stewartii.</title>
        <authorList>
            <person name="Merighi M."/>
            <person name="Majerczak D.R."/>
            <person name="Stover E.H."/>
            <person name="Coplin D.L."/>
        </authorList>
    </citation>
    <scope>NUCLEOTIDE SEQUENCE</scope>
    <source>
        <strain evidence="1">SS104</strain>
    </source>
</reference>
<organism evidence="1">
    <name type="scientific">Pantoea stewartii subsp. stewartii</name>
    <name type="common">Erwinia stewartii</name>
    <dbReference type="NCBI Taxonomy" id="66271"/>
    <lineage>
        <taxon>Bacteria</taxon>
        <taxon>Pseudomonadati</taxon>
        <taxon>Pseudomonadota</taxon>
        <taxon>Gammaproteobacteria</taxon>
        <taxon>Enterobacterales</taxon>
        <taxon>Erwiniaceae</taxon>
        <taxon>Pantoea</taxon>
    </lineage>
</organism>
<sequence length="138" mass="15592">MQHWVRSFLTNPAEDHQCKVDDGLLWLQQRGGKLFALAELTNKVPLDEMFLAQALRLSAPALRHYGRDSAALALQNNSLVLILRLHEAHSEKIAKQLESLLNQRDVWQGLLQKLPKKAITHCCVPLHSMAFLSRGDHG</sequence>
<gene>
    <name evidence="1" type="primary">hrpG</name>
</gene>
<reference evidence="1" key="3">
    <citation type="journal article" date="2005" name="FEMS Microbiol. Lett.">
        <title>A novel transcriptional autoregulatory loop enhances expression of the Pantoea stewartii subsp. stewartii Hrp type III secretion system.</title>
        <authorList>
            <person name="Merighi M."/>
            <person name="Majerczak D.R."/>
            <person name="Coplin D.L."/>
        </authorList>
    </citation>
    <scope>NUCLEOTIDE SEQUENCE</scope>
    <source>
        <strain evidence="1">SS104</strain>
    </source>
</reference>